<dbReference type="SMART" id="SM00091">
    <property type="entry name" value="PAS"/>
    <property type="match status" value="2"/>
</dbReference>
<dbReference type="GO" id="GO:0016020">
    <property type="term" value="C:membrane"/>
    <property type="evidence" value="ECO:0007669"/>
    <property type="project" value="UniProtKB-UniRule"/>
</dbReference>
<dbReference type="Pfam" id="PF12860">
    <property type="entry name" value="PAS_7"/>
    <property type="match status" value="1"/>
</dbReference>
<dbReference type="CDD" id="cd01948">
    <property type="entry name" value="EAL"/>
    <property type="match status" value="1"/>
</dbReference>
<evidence type="ECO:0000259" key="6">
    <source>
        <dbReference type="PROSITE" id="PS50924"/>
    </source>
</evidence>
<organism evidence="7 8">
    <name type="scientific">Sinorhizobium fredii (strain USDA 257)</name>
    <dbReference type="NCBI Taxonomy" id="1185652"/>
    <lineage>
        <taxon>Bacteria</taxon>
        <taxon>Pseudomonadati</taxon>
        <taxon>Pseudomonadota</taxon>
        <taxon>Alphaproteobacteria</taxon>
        <taxon>Hyphomicrobiales</taxon>
        <taxon>Rhizobiaceae</taxon>
        <taxon>Sinorhizobium/Ensifer group</taxon>
        <taxon>Sinorhizobium</taxon>
    </lineage>
</organism>
<dbReference type="CDD" id="cd00130">
    <property type="entry name" value="PAS"/>
    <property type="match status" value="1"/>
</dbReference>
<dbReference type="SMART" id="SM00267">
    <property type="entry name" value="GGDEF"/>
    <property type="match status" value="1"/>
</dbReference>
<feature type="domain" description="EAL" evidence="4">
    <location>
        <begin position="696"/>
        <end position="946"/>
    </location>
</feature>
<dbReference type="InterPro" id="IPR035919">
    <property type="entry name" value="EAL_sf"/>
</dbReference>
<dbReference type="Pfam" id="PF00563">
    <property type="entry name" value="EAL"/>
    <property type="match status" value="1"/>
</dbReference>
<keyword evidence="1" id="KW-1133">Transmembrane helix</keyword>
<dbReference type="HOGENOM" id="CLU_000445_70_49_5"/>
<evidence type="ECO:0000259" key="2">
    <source>
        <dbReference type="PROSITE" id="PS50112"/>
    </source>
</evidence>
<feature type="domain" description="GGDEF" evidence="5">
    <location>
        <begin position="555"/>
        <end position="687"/>
    </location>
</feature>
<dbReference type="CDD" id="cd01949">
    <property type="entry name" value="GGDEF"/>
    <property type="match status" value="1"/>
</dbReference>
<dbReference type="PROSITE" id="PS50112">
    <property type="entry name" value="PAS"/>
    <property type="match status" value="1"/>
</dbReference>
<feature type="domain" description="PAC" evidence="3">
    <location>
        <begin position="340"/>
        <end position="392"/>
    </location>
</feature>
<feature type="domain" description="MHYT" evidence="6">
    <location>
        <begin position="28"/>
        <end position="216"/>
    </location>
</feature>
<dbReference type="InterPro" id="IPR000014">
    <property type="entry name" value="PAS"/>
</dbReference>
<dbReference type="NCBIfam" id="TIGR00254">
    <property type="entry name" value="GGDEF"/>
    <property type="match status" value="1"/>
</dbReference>
<dbReference type="Pfam" id="PF13426">
    <property type="entry name" value="PAS_9"/>
    <property type="match status" value="1"/>
</dbReference>
<dbReference type="InterPro" id="IPR001633">
    <property type="entry name" value="EAL_dom"/>
</dbReference>
<evidence type="ECO:0000259" key="3">
    <source>
        <dbReference type="PROSITE" id="PS50113"/>
    </source>
</evidence>
<dbReference type="PATRIC" id="fig|1185652.3.peg.521"/>
<feature type="transmembrane region" description="Helical" evidence="1">
    <location>
        <begin position="192"/>
        <end position="212"/>
    </location>
</feature>
<dbReference type="Gene3D" id="3.30.70.270">
    <property type="match status" value="1"/>
</dbReference>
<feature type="transmembrane region" description="Helical" evidence="1">
    <location>
        <begin position="32"/>
        <end position="51"/>
    </location>
</feature>
<dbReference type="Pfam" id="PF03707">
    <property type="entry name" value="MHYT"/>
    <property type="match status" value="2"/>
</dbReference>
<dbReference type="InterPro" id="IPR029787">
    <property type="entry name" value="Nucleotide_cyclase"/>
</dbReference>
<evidence type="ECO:0000259" key="5">
    <source>
        <dbReference type="PROSITE" id="PS50887"/>
    </source>
</evidence>
<proteinExistence type="predicted"/>
<feature type="transmembrane region" description="Helical" evidence="1">
    <location>
        <begin position="63"/>
        <end position="88"/>
    </location>
</feature>
<dbReference type="Pfam" id="PF00990">
    <property type="entry name" value="GGDEF"/>
    <property type="match status" value="1"/>
</dbReference>
<dbReference type="PANTHER" id="PTHR44757">
    <property type="entry name" value="DIGUANYLATE CYCLASE DGCP"/>
    <property type="match status" value="1"/>
</dbReference>
<dbReference type="InterPro" id="IPR005330">
    <property type="entry name" value="MHYT_dom"/>
</dbReference>
<feature type="transmembrane region" description="Helical" evidence="1">
    <location>
        <begin position="162"/>
        <end position="180"/>
    </location>
</feature>
<dbReference type="NCBIfam" id="TIGR00229">
    <property type="entry name" value="sensory_box"/>
    <property type="match status" value="1"/>
</dbReference>
<dbReference type="PANTHER" id="PTHR44757:SF2">
    <property type="entry name" value="BIOFILM ARCHITECTURE MAINTENANCE PROTEIN MBAA"/>
    <property type="match status" value="1"/>
</dbReference>
<dbReference type="InterPro" id="IPR001610">
    <property type="entry name" value="PAC"/>
</dbReference>
<dbReference type="PROSITE" id="PS50883">
    <property type="entry name" value="EAL"/>
    <property type="match status" value="1"/>
</dbReference>
<dbReference type="Gene3D" id="3.20.20.450">
    <property type="entry name" value="EAL domain"/>
    <property type="match status" value="1"/>
</dbReference>
<dbReference type="PROSITE" id="PS50887">
    <property type="entry name" value="GGDEF"/>
    <property type="match status" value="1"/>
</dbReference>
<dbReference type="InterPro" id="IPR035965">
    <property type="entry name" value="PAS-like_dom_sf"/>
</dbReference>
<protein>
    <submittedName>
        <fullName evidence="7">Putative signaling protein</fullName>
    </submittedName>
</protein>
<reference evidence="7 8" key="1">
    <citation type="journal article" date="2012" name="J. Bacteriol.">
        <title>Complete genome sequence of the broad-host-range strain Sinorhizobium fredii USDA257.</title>
        <authorList>
            <person name="Schuldes J."/>
            <person name="Rodriguez Orbegoso M."/>
            <person name="Schmeisser C."/>
            <person name="Krishnan H.B."/>
            <person name="Daniel R."/>
            <person name="Streit W.R."/>
        </authorList>
    </citation>
    <scope>NUCLEOTIDE SEQUENCE [LARGE SCALE GENOMIC DNA]</scope>
    <source>
        <strain evidence="7 8">USDA 257</strain>
    </source>
</reference>
<dbReference type="SUPFAM" id="SSF141868">
    <property type="entry name" value="EAL domain-like"/>
    <property type="match status" value="1"/>
</dbReference>
<name>I3WZP5_SINF2</name>
<feature type="transmembrane region" description="Helical" evidence="1">
    <location>
        <begin position="232"/>
        <end position="255"/>
    </location>
</feature>
<dbReference type="Proteomes" id="UP000006180">
    <property type="component" value="Chromosome"/>
</dbReference>
<dbReference type="KEGG" id="sfd:USDA257_c05060"/>
<dbReference type="eggNOG" id="COG5001">
    <property type="taxonomic scope" value="Bacteria"/>
</dbReference>
<feature type="domain" description="PAS" evidence="2">
    <location>
        <begin position="265"/>
        <end position="338"/>
    </location>
</feature>
<dbReference type="InterPro" id="IPR052155">
    <property type="entry name" value="Biofilm_reg_signaling"/>
</dbReference>
<sequence>MRTSACGAVRLFGRPPMFKILSCLVVEHDLRLVALAAVICALSSYGAVTLLQRARLSRGRPRAIWLAAAGIASGFGIWATHFIAMLAYDPGVVLGYQAGFTTLSLVVSILLTTSALAIATYATGRPAWVLGGLVLGAGVGCMHFLGMAALEVPGSIRWDSTLVVASILAGVLFDMVAIFTINRSGHTPKAHLVATVAMTLGIVVLHFTAMGAVAVEVEFATGIQEGMIQPNFLAFVLAGTAFFLLSAVLIAAGFARQGEILAVASEKEFSRFVRSVKDYAICMLDVDGRVASWNAGAEANKGYVAEEIVGENFACFYSPEEQAAGLPQQALNTALAEGRYETEGWRYRKDGTRLWANVVIDPLIDDVGRHAGFITIVKDITKRKEDADCIAEVSKNLDIALENMTQGICLFDHADRLLISNRRCLEIFELPDSLAGMGLTFREVLDRMFARTYSDPAIAEAKAEEAYRKHRLDIAAKGGGDFVEKLSNGRSILVKHRTLPDGGWVSTYEDITERLDSEEQISFLARHDSLTGLPNRLQFNSYLDDELDAAAWFSRKVAVVGIDLDRFKEVNDLHGHAAGDFVLVTIAQRMKEHLQEGEFIARFGGDEFAAVKRFEELAEVHDFLRRIESCLQEEMRFGDFELKSGGSMGVAIYPQDAETADALINNADLAMYRAKAALNQTICFYEVSMDEAARGRRALANDLWEAVEKNQLALHYQVQKSVATGDVIGYEVLLRWNHPERGMVPPNEFVPLAEECGAILPIGEWVLREACREAAAWDRQYKIAVNLSPVQLANGDLVSLVNAILVETGLDPKRLELEITESTIIDDKERALLTLREIKALGVTIAIDDFGTGYSSLETLRSFPFDKIKLDKSFMSEVEGSPQAKAIIRAILALGQSLHVPVLAEGVETQTQLDILQAEGCDEAQGYLLGRPAPMGSVIGIRTQAA</sequence>
<keyword evidence="1" id="KW-0812">Transmembrane</keyword>
<dbReference type="EMBL" id="CP003563">
    <property type="protein sequence ID" value="AFL49101.1"/>
    <property type="molecule type" value="Genomic_DNA"/>
</dbReference>
<accession>I3WZP5</accession>
<dbReference type="SUPFAM" id="SSF55785">
    <property type="entry name" value="PYP-like sensor domain (PAS domain)"/>
    <property type="match status" value="2"/>
</dbReference>
<keyword evidence="1" id="KW-0472">Membrane</keyword>
<evidence type="ECO:0000259" key="4">
    <source>
        <dbReference type="PROSITE" id="PS50883"/>
    </source>
</evidence>
<dbReference type="InterPro" id="IPR043128">
    <property type="entry name" value="Rev_trsase/Diguanyl_cyclase"/>
</dbReference>
<dbReference type="InterPro" id="IPR000700">
    <property type="entry name" value="PAS-assoc_C"/>
</dbReference>
<dbReference type="STRING" id="1185652.USDA257_c05060"/>
<dbReference type="AlphaFoldDB" id="I3WZP5"/>
<dbReference type="PROSITE" id="PS50924">
    <property type="entry name" value="MHYT"/>
    <property type="match status" value="1"/>
</dbReference>
<feature type="transmembrane region" description="Helical" evidence="1">
    <location>
        <begin position="100"/>
        <end position="121"/>
    </location>
</feature>
<gene>
    <name evidence="7" type="ORF">USDA257_c05060</name>
</gene>
<evidence type="ECO:0000256" key="1">
    <source>
        <dbReference type="PROSITE-ProRule" id="PRU00244"/>
    </source>
</evidence>
<dbReference type="PROSITE" id="PS50113">
    <property type="entry name" value="PAC"/>
    <property type="match status" value="1"/>
</dbReference>
<dbReference type="SMART" id="SM00052">
    <property type="entry name" value="EAL"/>
    <property type="match status" value="1"/>
</dbReference>
<dbReference type="InterPro" id="IPR000160">
    <property type="entry name" value="GGDEF_dom"/>
</dbReference>
<evidence type="ECO:0000313" key="8">
    <source>
        <dbReference type="Proteomes" id="UP000006180"/>
    </source>
</evidence>
<dbReference type="Gene3D" id="3.30.450.20">
    <property type="entry name" value="PAS domain"/>
    <property type="match status" value="2"/>
</dbReference>
<feature type="transmembrane region" description="Helical" evidence="1">
    <location>
        <begin position="128"/>
        <end position="150"/>
    </location>
</feature>
<dbReference type="SMART" id="SM00086">
    <property type="entry name" value="PAC"/>
    <property type="match status" value="1"/>
</dbReference>
<dbReference type="SUPFAM" id="SSF55073">
    <property type="entry name" value="Nucleotide cyclase"/>
    <property type="match status" value="1"/>
</dbReference>
<evidence type="ECO:0000313" key="7">
    <source>
        <dbReference type="EMBL" id="AFL49101.1"/>
    </source>
</evidence>